<gene>
    <name evidence="6" type="ORF">GHK86_00280</name>
</gene>
<evidence type="ECO:0000259" key="4">
    <source>
        <dbReference type="PROSITE" id="PS51077"/>
    </source>
</evidence>
<organism evidence="6 7">
    <name type="scientific">Acidiferrimicrobium australe</name>
    <dbReference type="NCBI Taxonomy" id="2664430"/>
    <lineage>
        <taxon>Bacteria</taxon>
        <taxon>Bacillati</taxon>
        <taxon>Actinomycetota</taxon>
        <taxon>Acidimicrobiia</taxon>
        <taxon>Acidimicrobiales</taxon>
        <taxon>Acidimicrobiaceae</taxon>
        <taxon>Acidiferrimicrobium</taxon>
    </lineage>
</organism>
<keyword evidence="3" id="KW-0804">Transcription</keyword>
<evidence type="ECO:0000313" key="7">
    <source>
        <dbReference type="Proteomes" id="UP000437736"/>
    </source>
</evidence>
<dbReference type="Gene3D" id="1.10.10.10">
    <property type="entry name" value="Winged helix-like DNA-binding domain superfamily/Winged helix DNA-binding domain"/>
    <property type="match status" value="1"/>
</dbReference>
<comment type="caution">
    <text evidence="6">The sequence shown here is derived from an EMBL/GenBank/DDBJ whole genome shotgun (WGS) entry which is preliminary data.</text>
</comment>
<dbReference type="SMART" id="SM00346">
    <property type="entry name" value="HTH_ICLR"/>
    <property type="match status" value="1"/>
</dbReference>
<keyword evidence="2" id="KW-0238">DNA-binding</keyword>
<evidence type="ECO:0000256" key="3">
    <source>
        <dbReference type="ARBA" id="ARBA00023163"/>
    </source>
</evidence>
<evidence type="ECO:0000313" key="6">
    <source>
        <dbReference type="EMBL" id="MST31167.1"/>
    </source>
</evidence>
<dbReference type="SUPFAM" id="SSF55781">
    <property type="entry name" value="GAF domain-like"/>
    <property type="match status" value="1"/>
</dbReference>
<keyword evidence="7" id="KW-1185">Reference proteome</keyword>
<reference evidence="6 7" key="1">
    <citation type="submission" date="2019-11" db="EMBL/GenBank/DDBJ databases">
        <title>Acidiferrimicrobium australis gen. nov., sp. nov., an acidophilic and obligately heterotrophic, member of the Actinobacteria that catalyses dissimilatory oxido- reduction of iron isolated from metal-rich acidic water in Chile.</title>
        <authorList>
            <person name="Gonzalez D."/>
            <person name="Huber K."/>
            <person name="Hedrich S."/>
            <person name="Rojas-Villalobos C."/>
            <person name="Quatrini R."/>
            <person name="Dinamarca M.A."/>
            <person name="Schwarz A."/>
            <person name="Canales C."/>
            <person name="Nancucheo I."/>
        </authorList>
    </citation>
    <scope>NUCLEOTIDE SEQUENCE [LARGE SCALE GENOMIC DNA]</scope>
    <source>
        <strain evidence="6 7">USS-CCA1</strain>
    </source>
</reference>
<dbReference type="Pfam" id="PF09339">
    <property type="entry name" value="HTH_IclR"/>
    <property type="match status" value="1"/>
</dbReference>
<evidence type="ECO:0000256" key="2">
    <source>
        <dbReference type="ARBA" id="ARBA00023125"/>
    </source>
</evidence>
<dbReference type="EMBL" id="WJHE01000012">
    <property type="protein sequence ID" value="MST31167.1"/>
    <property type="molecule type" value="Genomic_DNA"/>
</dbReference>
<evidence type="ECO:0000259" key="5">
    <source>
        <dbReference type="PROSITE" id="PS51078"/>
    </source>
</evidence>
<dbReference type="Proteomes" id="UP000437736">
    <property type="component" value="Unassembled WGS sequence"/>
</dbReference>
<name>A0ABW9QPB8_9ACTN</name>
<dbReference type="InterPro" id="IPR005471">
    <property type="entry name" value="Tscrpt_reg_IclR_N"/>
</dbReference>
<dbReference type="SUPFAM" id="SSF46785">
    <property type="entry name" value="Winged helix' DNA-binding domain"/>
    <property type="match status" value="1"/>
</dbReference>
<dbReference type="Gene3D" id="3.30.450.40">
    <property type="match status" value="1"/>
</dbReference>
<keyword evidence="1" id="KW-0805">Transcription regulation</keyword>
<dbReference type="Pfam" id="PF01614">
    <property type="entry name" value="IclR_C"/>
    <property type="match status" value="1"/>
</dbReference>
<dbReference type="InterPro" id="IPR036388">
    <property type="entry name" value="WH-like_DNA-bd_sf"/>
</dbReference>
<dbReference type="PANTHER" id="PTHR30136">
    <property type="entry name" value="HELIX-TURN-HELIX TRANSCRIPTIONAL REGULATOR, ICLR FAMILY"/>
    <property type="match status" value="1"/>
</dbReference>
<dbReference type="InterPro" id="IPR014757">
    <property type="entry name" value="Tscrpt_reg_IclR_C"/>
</dbReference>
<dbReference type="PROSITE" id="PS51078">
    <property type="entry name" value="ICLR_ED"/>
    <property type="match status" value="1"/>
</dbReference>
<feature type="domain" description="IclR-ED" evidence="5">
    <location>
        <begin position="61"/>
        <end position="240"/>
    </location>
</feature>
<dbReference type="InterPro" id="IPR036390">
    <property type="entry name" value="WH_DNA-bd_sf"/>
</dbReference>
<evidence type="ECO:0000256" key="1">
    <source>
        <dbReference type="ARBA" id="ARBA00023015"/>
    </source>
</evidence>
<accession>A0ABW9QPB8</accession>
<protein>
    <submittedName>
        <fullName evidence="6">Helix-turn-helix domain-containing protein</fullName>
    </submittedName>
</protein>
<dbReference type="InterPro" id="IPR029016">
    <property type="entry name" value="GAF-like_dom_sf"/>
</dbReference>
<dbReference type="InterPro" id="IPR050707">
    <property type="entry name" value="HTH_MetabolicPath_Reg"/>
</dbReference>
<dbReference type="PANTHER" id="PTHR30136:SF24">
    <property type="entry name" value="HTH-TYPE TRANSCRIPTIONAL REPRESSOR ALLR"/>
    <property type="match status" value="1"/>
</dbReference>
<feature type="domain" description="HTH iclR-type" evidence="4">
    <location>
        <begin position="1"/>
        <end position="60"/>
    </location>
</feature>
<sequence>MVRRAARVLAAFSPDRPALSLTELSARSALPLTTTHRLVSSLADAGFLERHADGRYHVGLRLWEIGALAPRELGLREAALPFMEDLYEVTRHNVQLAVREGTESLYVERIAGRRAVRVLTRVGGRFPLHPTGVGRVLLAWVLETVVEAVLAVPLRAYTPCTVTDPEALRQELAAVRARGYAVNDRQVTLDALSVAAPVTSGDGAVVAAVSVVVPAGQHGPEALAPMVQAAARGISRNLPRTTYAPQRKEGRP</sequence>
<dbReference type="PROSITE" id="PS51077">
    <property type="entry name" value="HTH_ICLR"/>
    <property type="match status" value="1"/>
</dbReference>
<proteinExistence type="predicted"/>